<evidence type="ECO:0000313" key="1">
    <source>
        <dbReference type="EMBL" id="GFS50720.1"/>
    </source>
</evidence>
<evidence type="ECO:0000313" key="2">
    <source>
        <dbReference type="Proteomes" id="UP000887013"/>
    </source>
</evidence>
<proteinExistence type="predicted"/>
<comment type="caution">
    <text evidence="1">The sequence shown here is derived from an EMBL/GenBank/DDBJ whole genome shotgun (WGS) entry which is preliminary data.</text>
</comment>
<reference evidence="1" key="1">
    <citation type="submission" date="2020-08" db="EMBL/GenBank/DDBJ databases">
        <title>Multicomponent nature underlies the extraordinary mechanical properties of spider dragline silk.</title>
        <authorList>
            <person name="Kono N."/>
            <person name="Nakamura H."/>
            <person name="Mori M."/>
            <person name="Yoshida Y."/>
            <person name="Ohtoshi R."/>
            <person name="Malay A.D."/>
            <person name="Moran D.A.P."/>
            <person name="Tomita M."/>
            <person name="Numata K."/>
            <person name="Arakawa K."/>
        </authorList>
    </citation>
    <scope>NUCLEOTIDE SEQUENCE</scope>
</reference>
<dbReference type="AlphaFoldDB" id="A0A8X6IM88"/>
<protein>
    <submittedName>
        <fullName evidence="1">Uncharacterized protein</fullName>
    </submittedName>
</protein>
<name>A0A8X6IM88_NEPPI</name>
<gene>
    <name evidence="1" type="ORF">NPIL_563341</name>
</gene>
<organism evidence="1 2">
    <name type="scientific">Nephila pilipes</name>
    <name type="common">Giant wood spider</name>
    <name type="synonym">Nephila maculata</name>
    <dbReference type="NCBI Taxonomy" id="299642"/>
    <lineage>
        <taxon>Eukaryota</taxon>
        <taxon>Metazoa</taxon>
        <taxon>Ecdysozoa</taxon>
        <taxon>Arthropoda</taxon>
        <taxon>Chelicerata</taxon>
        <taxon>Arachnida</taxon>
        <taxon>Araneae</taxon>
        <taxon>Araneomorphae</taxon>
        <taxon>Entelegynae</taxon>
        <taxon>Araneoidea</taxon>
        <taxon>Nephilidae</taxon>
        <taxon>Nephila</taxon>
    </lineage>
</organism>
<accession>A0A8X6IM88</accession>
<dbReference type="EMBL" id="BMAW01045574">
    <property type="protein sequence ID" value="GFS50720.1"/>
    <property type="molecule type" value="Genomic_DNA"/>
</dbReference>
<keyword evidence="2" id="KW-1185">Reference proteome</keyword>
<sequence length="104" mass="10930">MCQADISVVTAKEGGVKRRRGECSRLSSVAGGEGELAGNSITEAVVTTLPEIPNEIIIPPLSKQVVTVFGSYNTNTAAAAKQLCGWNLVSCENRISLIILSTSH</sequence>
<dbReference type="Proteomes" id="UP000887013">
    <property type="component" value="Unassembled WGS sequence"/>
</dbReference>